<reference evidence="1" key="1">
    <citation type="submission" date="2014-11" db="EMBL/GenBank/DDBJ databases">
        <authorList>
            <person name="Amaro Gonzalez C."/>
        </authorList>
    </citation>
    <scope>NUCLEOTIDE SEQUENCE</scope>
</reference>
<evidence type="ECO:0000313" key="1">
    <source>
        <dbReference type="EMBL" id="JAH65930.1"/>
    </source>
</evidence>
<sequence>MKKKIFHVLQFQGKRQHIFEGCIVILTKK</sequence>
<protein>
    <submittedName>
        <fullName evidence="1">Uncharacterized protein</fullName>
    </submittedName>
</protein>
<name>A0A0E9UL01_ANGAN</name>
<reference evidence="1" key="2">
    <citation type="journal article" date="2015" name="Fish Shellfish Immunol.">
        <title>Early steps in the European eel (Anguilla anguilla)-Vibrio vulnificus interaction in the gills: Role of the RtxA13 toxin.</title>
        <authorList>
            <person name="Callol A."/>
            <person name="Pajuelo D."/>
            <person name="Ebbesson L."/>
            <person name="Teles M."/>
            <person name="MacKenzie S."/>
            <person name="Amaro C."/>
        </authorList>
    </citation>
    <scope>NUCLEOTIDE SEQUENCE</scope>
</reference>
<accession>A0A0E9UL01</accession>
<dbReference type="AlphaFoldDB" id="A0A0E9UL01"/>
<dbReference type="EMBL" id="GBXM01042647">
    <property type="protein sequence ID" value="JAH65930.1"/>
    <property type="molecule type" value="Transcribed_RNA"/>
</dbReference>
<proteinExistence type="predicted"/>
<organism evidence="1">
    <name type="scientific">Anguilla anguilla</name>
    <name type="common">European freshwater eel</name>
    <name type="synonym">Muraena anguilla</name>
    <dbReference type="NCBI Taxonomy" id="7936"/>
    <lineage>
        <taxon>Eukaryota</taxon>
        <taxon>Metazoa</taxon>
        <taxon>Chordata</taxon>
        <taxon>Craniata</taxon>
        <taxon>Vertebrata</taxon>
        <taxon>Euteleostomi</taxon>
        <taxon>Actinopterygii</taxon>
        <taxon>Neopterygii</taxon>
        <taxon>Teleostei</taxon>
        <taxon>Anguilliformes</taxon>
        <taxon>Anguillidae</taxon>
        <taxon>Anguilla</taxon>
    </lineage>
</organism>